<dbReference type="GeneID" id="83215649"/>
<comment type="subcellular location">
    <subcellularLocation>
        <location evidence="1">Nucleus</location>
    </subcellularLocation>
</comment>
<feature type="region of interest" description="Disordered" evidence="6">
    <location>
        <begin position="392"/>
        <end position="454"/>
    </location>
</feature>
<dbReference type="RefSeq" id="XP_058340933.1">
    <property type="nucleotide sequence ID" value="XM_058488248.1"/>
</dbReference>
<feature type="compositionally biased region" description="Pro residues" evidence="6">
    <location>
        <begin position="222"/>
        <end position="231"/>
    </location>
</feature>
<feature type="compositionally biased region" description="Low complexity" evidence="6">
    <location>
        <begin position="134"/>
        <end position="146"/>
    </location>
</feature>
<organism evidence="7 8">
    <name type="scientific">Lichtheimia ornata</name>
    <dbReference type="NCBI Taxonomy" id="688661"/>
    <lineage>
        <taxon>Eukaryota</taxon>
        <taxon>Fungi</taxon>
        <taxon>Fungi incertae sedis</taxon>
        <taxon>Mucoromycota</taxon>
        <taxon>Mucoromycotina</taxon>
        <taxon>Mucoromycetes</taxon>
        <taxon>Mucorales</taxon>
        <taxon>Lichtheimiaceae</taxon>
        <taxon>Lichtheimia</taxon>
    </lineage>
</organism>
<dbReference type="PANTHER" id="PTHR21964">
    <property type="entry name" value="BREAST CANCER METASTASIS-SUPPRESSOR 1"/>
    <property type="match status" value="1"/>
</dbReference>
<evidence type="ECO:0000256" key="3">
    <source>
        <dbReference type="ARBA" id="ARBA00023015"/>
    </source>
</evidence>
<keyword evidence="8" id="KW-1185">Reference proteome</keyword>
<comment type="caution">
    <text evidence="7">The sequence shown here is derived from an EMBL/GenBank/DDBJ whole genome shotgun (WGS) entry which is preliminary data.</text>
</comment>
<feature type="compositionally biased region" description="Basic residues" evidence="6">
    <location>
        <begin position="392"/>
        <end position="403"/>
    </location>
</feature>
<dbReference type="Proteomes" id="UP001234581">
    <property type="component" value="Unassembled WGS sequence"/>
</dbReference>
<evidence type="ECO:0000313" key="8">
    <source>
        <dbReference type="Proteomes" id="UP001234581"/>
    </source>
</evidence>
<keyword evidence="4" id="KW-0804">Transcription</keyword>
<dbReference type="GO" id="GO:0005654">
    <property type="term" value="C:nucleoplasm"/>
    <property type="evidence" value="ECO:0007669"/>
    <property type="project" value="UniProtKB-ARBA"/>
</dbReference>
<dbReference type="GO" id="GO:0010468">
    <property type="term" value="P:regulation of gene expression"/>
    <property type="evidence" value="ECO:0007669"/>
    <property type="project" value="UniProtKB-ARBA"/>
</dbReference>
<feature type="region of interest" description="Disordered" evidence="6">
    <location>
        <begin position="15"/>
        <end position="235"/>
    </location>
</feature>
<feature type="compositionally biased region" description="Basic and acidic residues" evidence="6">
    <location>
        <begin position="55"/>
        <end position="72"/>
    </location>
</feature>
<evidence type="ECO:0000256" key="6">
    <source>
        <dbReference type="SAM" id="MobiDB-lite"/>
    </source>
</evidence>
<gene>
    <name evidence="7" type="ORF">O0I10_008242</name>
</gene>
<keyword evidence="2" id="KW-0678">Repressor</keyword>
<evidence type="ECO:0000256" key="2">
    <source>
        <dbReference type="ARBA" id="ARBA00022491"/>
    </source>
</evidence>
<evidence type="ECO:0000256" key="4">
    <source>
        <dbReference type="ARBA" id="ARBA00023163"/>
    </source>
</evidence>
<reference evidence="7 8" key="1">
    <citation type="submission" date="2023-03" db="EMBL/GenBank/DDBJ databases">
        <title>Genome sequence of Lichtheimia ornata CBS 291.66.</title>
        <authorList>
            <person name="Mohabir J.T."/>
            <person name="Shea T.P."/>
            <person name="Kurbessoian T."/>
            <person name="Berby B."/>
            <person name="Fontaine J."/>
            <person name="Livny J."/>
            <person name="Gnirke A."/>
            <person name="Stajich J.E."/>
            <person name="Cuomo C.A."/>
        </authorList>
    </citation>
    <scope>NUCLEOTIDE SEQUENCE [LARGE SCALE GENOMIC DNA]</scope>
    <source>
        <strain evidence="7">CBS 291.66</strain>
    </source>
</reference>
<dbReference type="InterPro" id="IPR013907">
    <property type="entry name" value="Sds3"/>
</dbReference>
<keyword evidence="5" id="KW-0539">Nucleus</keyword>
<dbReference type="AlphaFoldDB" id="A0AAD7UZE8"/>
<proteinExistence type="predicted"/>
<feature type="compositionally biased region" description="Pro residues" evidence="6">
    <location>
        <begin position="19"/>
        <end position="35"/>
    </location>
</feature>
<keyword evidence="3" id="KW-0805">Transcription regulation</keyword>
<feature type="compositionally biased region" description="Low complexity" evidence="6">
    <location>
        <begin position="110"/>
        <end position="121"/>
    </location>
</feature>
<name>A0AAD7UZE8_9FUNG</name>
<dbReference type="Pfam" id="PF08598">
    <property type="entry name" value="Sds3"/>
    <property type="match status" value="1"/>
</dbReference>
<protein>
    <submittedName>
        <fullName evidence="7">Uncharacterized protein</fullName>
    </submittedName>
</protein>
<dbReference type="SMART" id="SM01401">
    <property type="entry name" value="Sds3"/>
    <property type="match status" value="1"/>
</dbReference>
<feature type="compositionally biased region" description="Polar residues" evidence="6">
    <location>
        <begin position="170"/>
        <end position="180"/>
    </location>
</feature>
<feature type="compositionally biased region" description="Polar residues" evidence="6">
    <location>
        <begin position="39"/>
        <end position="53"/>
    </location>
</feature>
<feature type="compositionally biased region" description="Basic residues" evidence="6">
    <location>
        <begin position="88"/>
        <end position="103"/>
    </location>
</feature>
<evidence type="ECO:0000256" key="1">
    <source>
        <dbReference type="ARBA" id="ARBA00004123"/>
    </source>
</evidence>
<dbReference type="EMBL" id="JARTCD010000043">
    <property type="protein sequence ID" value="KAJ8656020.1"/>
    <property type="molecule type" value="Genomic_DNA"/>
</dbReference>
<sequence length="454" mass="51518">MLPQFGYIVAQAGADAHVPPVPPSGLPPPPPPPQYSGPTSAMGSNPQQQQSPLQYRHELHTPPPLDTRRDSQQQRPPLPYYRQSSPPSHHHLPHRHHPYHHHPPPPPPSATTTTTSSSVTMHHPHHPPPPPPTTVTGTTTTSSSSILPPPPPLPYMSSPAPPPATTTATVNHSQPYSMHSSPFRPPPPKWRDEIPSHHASQQQQQPISGGGTRSTASTVWHTPPPQPPPPATTYDYDPYHSQWDQETPDVYQSKTMRKLRECNELMITMNGEFMEHSTVIYRNKLQSLQEELRTIQEGTHEVFMDELADLEKEREITISDAQCMYDYKVASIKHRYQTDMHAAEQDYEIERQSLHETIMAAIDDRRKLVRDDRDHGLDVKDLFRDAYHRIHHSKRNLRKRHPDRNHASGSPSRHENSRRRQARPSHPVGINGTTSQKEEDELDQEYALMKASSK</sequence>
<accession>A0AAD7UZE8</accession>
<feature type="compositionally biased region" description="Pro residues" evidence="6">
    <location>
        <begin position="147"/>
        <end position="164"/>
    </location>
</feature>
<evidence type="ECO:0000313" key="7">
    <source>
        <dbReference type="EMBL" id="KAJ8656020.1"/>
    </source>
</evidence>
<evidence type="ECO:0000256" key="5">
    <source>
        <dbReference type="ARBA" id="ARBA00023242"/>
    </source>
</evidence>